<dbReference type="RefSeq" id="WP_120103643.1">
    <property type="nucleotide sequence ID" value="NZ_QKNY01000018.1"/>
</dbReference>
<proteinExistence type="predicted"/>
<dbReference type="EMBL" id="QKNY01000018">
    <property type="protein sequence ID" value="RJX42334.1"/>
    <property type="molecule type" value="Genomic_DNA"/>
</dbReference>
<protein>
    <submittedName>
        <fullName evidence="1">Uncharacterized protein</fullName>
    </submittedName>
</protein>
<dbReference type="InterPro" id="IPR043952">
    <property type="entry name" value="DUF5783"/>
</dbReference>
<sequence length="106" mass="12606">MVEFDPEKFEDKYEHYFPQLQRAYKNAFNTMNEAYDSTLIHGIDQQVLNESEPIYDPDDGFTVALPDDPYDRLTGVVVDRETFEETLDRYTEEIETELHQLFELTE</sequence>
<accession>A0A3A6PK02</accession>
<dbReference type="OrthoDB" id="225920at2157"/>
<dbReference type="Pfam" id="PF19095">
    <property type="entry name" value="DUF5783"/>
    <property type="match status" value="1"/>
</dbReference>
<comment type="caution">
    <text evidence="1">The sequence shown here is derived from an EMBL/GenBank/DDBJ whole genome shotgun (WGS) entry which is preliminary data.</text>
</comment>
<dbReference type="AlphaFoldDB" id="A0A3A6PK02"/>
<reference evidence="1 2" key="1">
    <citation type="submission" date="2018-06" db="EMBL/GenBank/DDBJ databases">
        <title>Halonotius sp. F13-13 a new haloarchaeeon isolated from a solar saltern from Isla Cristina, Huelva, Spain.</title>
        <authorList>
            <person name="Duran-Viseras A."/>
            <person name="Sanchez-Porro C."/>
            <person name="Ventosa A."/>
        </authorList>
    </citation>
    <scope>NUCLEOTIDE SEQUENCE [LARGE SCALE GENOMIC DNA]</scope>
    <source>
        <strain evidence="1 2">F13-13</strain>
    </source>
</reference>
<dbReference type="Proteomes" id="UP000276588">
    <property type="component" value="Unassembled WGS sequence"/>
</dbReference>
<gene>
    <name evidence="1" type="ORF">DM826_11890</name>
</gene>
<keyword evidence="2" id="KW-1185">Reference proteome</keyword>
<evidence type="ECO:0000313" key="1">
    <source>
        <dbReference type="EMBL" id="RJX42334.1"/>
    </source>
</evidence>
<name>A0A3A6PK02_9EURY</name>
<evidence type="ECO:0000313" key="2">
    <source>
        <dbReference type="Proteomes" id="UP000276588"/>
    </source>
</evidence>
<organism evidence="1 2">
    <name type="scientific">Halonotius aquaticus</name>
    <dbReference type="NCBI Taxonomy" id="2216978"/>
    <lineage>
        <taxon>Archaea</taxon>
        <taxon>Methanobacteriati</taxon>
        <taxon>Methanobacteriota</taxon>
        <taxon>Stenosarchaea group</taxon>
        <taxon>Halobacteria</taxon>
        <taxon>Halobacteriales</taxon>
        <taxon>Haloferacaceae</taxon>
        <taxon>Halonotius</taxon>
    </lineage>
</organism>